<keyword evidence="6" id="KW-1185">Reference proteome</keyword>
<dbReference type="EC" id="2.7.7.48" evidence="1"/>
<evidence type="ECO:0000313" key="6">
    <source>
        <dbReference type="Proteomes" id="UP000235801"/>
    </source>
</evidence>
<dbReference type="OrthoDB" id="1915at10239"/>
<dbReference type="KEGG" id="vg:35382887"/>
<dbReference type="EMBL" id="MG254901">
    <property type="protein sequence ID" value="AUG68999.1"/>
    <property type="molecule type" value="Genomic_RNA"/>
</dbReference>
<name>A0A2H5ACK2_9VIRU</name>
<organism evidence="5 6">
    <name type="scientific">Fusarium graminearum alternavirus 1</name>
    <dbReference type="NCBI Taxonomy" id="2060778"/>
    <lineage>
        <taxon>Viruses</taxon>
        <taxon>Riboviria</taxon>
        <taxon>Orthornavirae</taxon>
        <taxon>Duplornaviricota</taxon>
        <taxon>Chrymotiviricetes</taxon>
        <taxon>Ghabrivirales</taxon>
        <taxon>Gammatotivirineae</taxon>
        <taxon>Alternaviridae</taxon>
        <taxon>Alternavirus</taxon>
        <taxon>Alternavirus fusarii</taxon>
    </lineage>
</organism>
<keyword evidence="2" id="KW-0696">RNA-directed RNA polymerase</keyword>
<sequence>MWSARVVLSNASAASSWFKRRAESRYDVKFCLPERDVLGSISEQAKDVPSLSGCWAPEAFWVPTQQADGFPVFCLSSLHSCSEFVKLLADKGVRATVATDHAALHHSLFLCVTVTTVILPGMKRFNRDIVPEELVNWVVEPWGLGCAHSDAYSKFVNHPLGRTEDVWGKLGAYPWEELENMLAKIVVSRAPVDDSVWRNLCGLLDAGDNYGALAEFDKLVTRGTKHKRRHYFDVCTLYTITSKVWSDSGQGPLFRRVAKLVLFDGITAQVGYERLYLTCFWLFTTPYWQSICKFFLAEHLFFTTVDEYRDICKEITARVSSCWMFPRTNLQHIASAYFLNAEDLTGFADNQESSGQVAVEVLEFALSEFEYTLPGDEGRSFDMYLKAFRDAVRSLLEPLYREFGVKAQTYDEILETRTAWAAGGVAGRRARDVLGAERAPPGSSKAYVMSMSRADDFRMDWGDTRNEIANKMDERGPPRCIQATDMRDQTAETYVFKHFSNKYPRVGMDIGESPTEAMARHAQLVGATRGSRVYKFDGHLLTAWDWQKWDHFYHNSEKVIVLQVMRELTGHFVRQAVKPEMLRELDDLIDKHSRMVYRSQAFADEYYGKLADEVIAKSGGRAYRLDGREGEVSIMIEKPNGQQSGRKTTLEANTIVGTSRLLVRDAELLGTRASTKNRVALYSLNRADDVAEVHACYKRGVDAVNTMLAQGHRANPKKQVAQWRSVVYLRILYAGGSMRAFPPRAVYAAASGHPDKGAGSESAFIDKLKSCSKGLDMWVRRGGFMRMAQALYADVERFFSKTRVWAIKGDKRTFTTKVIPVAALRAAPENNGLGILPPGVYEYDYTVKCVTPDKYKAIADGWQRRIDEKVRAGIGPGIHDLERRARDWVFDNTKLVPTDKDMKRYKEKWAASRVHQDGTGDSKFLNRCKQVALAVKIVRVDKSDRSYIAKDTNRVVDRGLAALRGAIEQTQYMPGTHYAKDYLKSIRGFPGYGMTEHLWYGYGSILLASAKERGRGEWERVLVLLASSSALGREFLALSTTWTLEARSAFLCGELGPVGGWDKLIPPSWIGWLNDIVGLGLALELTIRPALSRCAWRMFKFRAGLTREAAVAFVNSYPELCIH</sequence>
<evidence type="ECO:0000313" key="5">
    <source>
        <dbReference type="EMBL" id="AUG68999.1"/>
    </source>
</evidence>
<proteinExistence type="predicted"/>
<keyword evidence="4" id="KW-0548">Nucleotidyltransferase</keyword>
<evidence type="ECO:0000256" key="3">
    <source>
        <dbReference type="ARBA" id="ARBA00022679"/>
    </source>
</evidence>
<dbReference type="GeneID" id="35382887"/>
<dbReference type="Proteomes" id="UP000235801">
    <property type="component" value="Genome"/>
</dbReference>
<protein>
    <recommendedName>
        <fullName evidence="1">RNA-directed RNA polymerase</fullName>
        <ecNumber evidence="1">2.7.7.48</ecNumber>
    </recommendedName>
</protein>
<dbReference type="RefSeq" id="YP_009449439.1">
    <property type="nucleotide sequence ID" value="NC_036596.1"/>
</dbReference>
<evidence type="ECO:0000256" key="1">
    <source>
        <dbReference type="ARBA" id="ARBA00012494"/>
    </source>
</evidence>
<dbReference type="SUPFAM" id="SSF56672">
    <property type="entry name" value="DNA/RNA polymerases"/>
    <property type="match status" value="1"/>
</dbReference>
<accession>A0A2H5ACK2</accession>
<evidence type="ECO:0000256" key="4">
    <source>
        <dbReference type="ARBA" id="ARBA00022695"/>
    </source>
</evidence>
<keyword evidence="3" id="KW-0808">Transferase</keyword>
<dbReference type="GO" id="GO:0003968">
    <property type="term" value="F:RNA-directed RNA polymerase activity"/>
    <property type="evidence" value="ECO:0007669"/>
    <property type="project" value="UniProtKB-KW"/>
</dbReference>
<reference evidence="6" key="1">
    <citation type="submission" date="2017-10" db="EMBL/GenBank/DDBJ databases">
        <authorList>
            <person name="He H."/>
            <person name="Guo L."/>
            <person name="Chen X."/>
            <person name="Li P."/>
            <person name="Qiu D."/>
        </authorList>
    </citation>
    <scope>NUCLEOTIDE SEQUENCE [LARGE SCALE GENOMIC DNA]</scope>
</reference>
<dbReference type="InterPro" id="IPR043502">
    <property type="entry name" value="DNA/RNA_pol_sf"/>
</dbReference>
<evidence type="ECO:0000256" key="2">
    <source>
        <dbReference type="ARBA" id="ARBA00022484"/>
    </source>
</evidence>